<evidence type="ECO:0000256" key="2">
    <source>
        <dbReference type="ARBA" id="ARBA00022527"/>
    </source>
</evidence>
<dbReference type="Proteomes" id="UP000886595">
    <property type="component" value="Unassembled WGS sequence"/>
</dbReference>
<dbReference type="AlphaFoldDB" id="A0A8X7TWQ5"/>
<feature type="compositionally biased region" description="Basic and acidic residues" evidence="9">
    <location>
        <begin position="50"/>
        <end position="62"/>
    </location>
</feature>
<evidence type="ECO:0000256" key="3">
    <source>
        <dbReference type="ARBA" id="ARBA00022679"/>
    </source>
</evidence>
<keyword evidence="2" id="KW-0723">Serine/threonine-protein kinase</keyword>
<evidence type="ECO:0000313" key="11">
    <source>
        <dbReference type="EMBL" id="KAG2254826.1"/>
    </source>
</evidence>
<comment type="caution">
    <text evidence="11">The sequence shown here is derived from an EMBL/GenBank/DDBJ whole genome shotgun (WGS) entry which is preliminary data.</text>
</comment>
<gene>
    <name evidence="11" type="ORF">Bca52824_084962</name>
</gene>
<keyword evidence="4" id="KW-0547">Nucleotide-binding</keyword>
<feature type="non-terminal residue" evidence="11">
    <location>
        <position position="1"/>
    </location>
</feature>
<sequence length="81" mass="9005">AAETIAYERGATEIKQHPFFEGVNWALIRSATPPHVPEPVDLTCFASKDKETMAGGGDEGKKSNNHPSSHHDPDYIDFEYF</sequence>
<feature type="domain" description="AGC-kinase C-terminal" evidence="10">
    <location>
        <begin position="21"/>
        <end position="81"/>
    </location>
</feature>
<dbReference type="InterPro" id="IPR000961">
    <property type="entry name" value="AGC-kinase_C"/>
</dbReference>
<evidence type="ECO:0000256" key="8">
    <source>
        <dbReference type="ARBA" id="ARBA00048679"/>
    </source>
</evidence>
<evidence type="ECO:0000256" key="9">
    <source>
        <dbReference type="SAM" id="MobiDB-lite"/>
    </source>
</evidence>
<reference evidence="11 12" key="1">
    <citation type="submission" date="2020-02" db="EMBL/GenBank/DDBJ databases">
        <authorList>
            <person name="Ma Q."/>
            <person name="Huang Y."/>
            <person name="Song X."/>
            <person name="Pei D."/>
        </authorList>
    </citation>
    <scope>NUCLEOTIDE SEQUENCE [LARGE SCALE GENOMIC DNA]</scope>
    <source>
        <strain evidence="11">Sxm20200214</strain>
        <tissue evidence="11">Leaf</tissue>
    </source>
</reference>
<dbReference type="EC" id="2.7.11.1" evidence="1"/>
<keyword evidence="5" id="KW-0418">Kinase</keyword>
<evidence type="ECO:0000256" key="6">
    <source>
        <dbReference type="ARBA" id="ARBA00022840"/>
    </source>
</evidence>
<dbReference type="GO" id="GO:0004674">
    <property type="term" value="F:protein serine/threonine kinase activity"/>
    <property type="evidence" value="ECO:0007669"/>
    <property type="project" value="UniProtKB-KW"/>
</dbReference>
<dbReference type="GO" id="GO:0005524">
    <property type="term" value="F:ATP binding"/>
    <property type="evidence" value="ECO:0007669"/>
    <property type="project" value="UniProtKB-KW"/>
</dbReference>
<accession>A0A8X7TWQ5</accession>
<dbReference type="EMBL" id="JAAMPC010000016">
    <property type="protein sequence ID" value="KAG2254826.1"/>
    <property type="molecule type" value="Genomic_DNA"/>
</dbReference>
<keyword evidence="12" id="KW-1185">Reference proteome</keyword>
<dbReference type="PANTHER" id="PTHR45637">
    <property type="entry name" value="FLIPPASE KINASE 1-RELATED"/>
    <property type="match status" value="1"/>
</dbReference>
<keyword evidence="6" id="KW-0067">ATP-binding</keyword>
<evidence type="ECO:0000256" key="4">
    <source>
        <dbReference type="ARBA" id="ARBA00022741"/>
    </source>
</evidence>
<name>A0A8X7TWQ5_BRACI</name>
<dbReference type="OrthoDB" id="3638488at2759"/>
<dbReference type="PROSITE" id="PS51285">
    <property type="entry name" value="AGC_KINASE_CTER"/>
    <property type="match status" value="1"/>
</dbReference>
<feature type="region of interest" description="Disordered" evidence="9">
    <location>
        <begin position="50"/>
        <end position="81"/>
    </location>
</feature>
<evidence type="ECO:0000259" key="10">
    <source>
        <dbReference type="PROSITE" id="PS51285"/>
    </source>
</evidence>
<evidence type="ECO:0000256" key="5">
    <source>
        <dbReference type="ARBA" id="ARBA00022777"/>
    </source>
</evidence>
<evidence type="ECO:0000256" key="7">
    <source>
        <dbReference type="ARBA" id="ARBA00047899"/>
    </source>
</evidence>
<protein>
    <recommendedName>
        <fullName evidence="1">non-specific serine/threonine protein kinase</fullName>
        <ecNumber evidence="1">2.7.11.1</ecNumber>
    </recommendedName>
</protein>
<proteinExistence type="predicted"/>
<evidence type="ECO:0000256" key="1">
    <source>
        <dbReference type="ARBA" id="ARBA00012513"/>
    </source>
</evidence>
<organism evidence="11 12">
    <name type="scientific">Brassica carinata</name>
    <name type="common">Ethiopian mustard</name>
    <name type="synonym">Abyssinian cabbage</name>
    <dbReference type="NCBI Taxonomy" id="52824"/>
    <lineage>
        <taxon>Eukaryota</taxon>
        <taxon>Viridiplantae</taxon>
        <taxon>Streptophyta</taxon>
        <taxon>Embryophyta</taxon>
        <taxon>Tracheophyta</taxon>
        <taxon>Spermatophyta</taxon>
        <taxon>Magnoliopsida</taxon>
        <taxon>eudicotyledons</taxon>
        <taxon>Gunneridae</taxon>
        <taxon>Pentapetalae</taxon>
        <taxon>rosids</taxon>
        <taxon>malvids</taxon>
        <taxon>Brassicales</taxon>
        <taxon>Brassicaceae</taxon>
        <taxon>Brassiceae</taxon>
        <taxon>Brassica</taxon>
    </lineage>
</organism>
<evidence type="ECO:0000313" key="12">
    <source>
        <dbReference type="Proteomes" id="UP000886595"/>
    </source>
</evidence>
<comment type="catalytic activity">
    <reaction evidence="8">
        <text>L-seryl-[protein] + ATP = O-phospho-L-seryl-[protein] + ADP + H(+)</text>
        <dbReference type="Rhea" id="RHEA:17989"/>
        <dbReference type="Rhea" id="RHEA-COMP:9863"/>
        <dbReference type="Rhea" id="RHEA-COMP:11604"/>
        <dbReference type="ChEBI" id="CHEBI:15378"/>
        <dbReference type="ChEBI" id="CHEBI:29999"/>
        <dbReference type="ChEBI" id="CHEBI:30616"/>
        <dbReference type="ChEBI" id="CHEBI:83421"/>
        <dbReference type="ChEBI" id="CHEBI:456216"/>
        <dbReference type="EC" id="2.7.11.1"/>
    </reaction>
</comment>
<keyword evidence="3" id="KW-0808">Transferase</keyword>
<comment type="catalytic activity">
    <reaction evidence="7">
        <text>L-threonyl-[protein] + ATP = O-phospho-L-threonyl-[protein] + ADP + H(+)</text>
        <dbReference type="Rhea" id="RHEA:46608"/>
        <dbReference type="Rhea" id="RHEA-COMP:11060"/>
        <dbReference type="Rhea" id="RHEA-COMP:11605"/>
        <dbReference type="ChEBI" id="CHEBI:15378"/>
        <dbReference type="ChEBI" id="CHEBI:30013"/>
        <dbReference type="ChEBI" id="CHEBI:30616"/>
        <dbReference type="ChEBI" id="CHEBI:61977"/>
        <dbReference type="ChEBI" id="CHEBI:456216"/>
        <dbReference type="EC" id="2.7.11.1"/>
    </reaction>
</comment>